<evidence type="ECO:0000256" key="1">
    <source>
        <dbReference type="ARBA" id="ARBA00023125"/>
    </source>
</evidence>
<name>A0A9P6MEX4_9FUNG</name>
<keyword evidence="4" id="KW-1185">Reference proteome</keyword>
<evidence type="ECO:0000313" key="4">
    <source>
        <dbReference type="Proteomes" id="UP000749646"/>
    </source>
</evidence>
<feature type="domain" description="HTH CENPB-type" evidence="2">
    <location>
        <begin position="1"/>
        <end position="74"/>
    </location>
</feature>
<reference evidence="3" key="1">
    <citation type="journal article" date="2020" name="Fungal Divers.">
        <title>Resolving the Mortierellaceae phylogeny through synthesis of multi-gene phylogenetics and phylogenomics.</title>
        <authorList>
            <person name="Vandepol N."/>
            <person name="Liber J."/>
            <person name="Desiro A."/>
            <person name="Na H."/>
            <person name="Kennedy M."/>
            <person name="Barry K."/>
            <person name="Grigoriev I.V."/>
            <person name="Miller A.N."/>
            <person name="O'Donnell K."/>
            <person name="Stajich J.E."/>
            <person name="Bonito G."/>
        </authorList>
    </citation>
    <scope>NUCLEOTIDE SEQUENCE</scope>
    <source>
        <strain evidence="3">MES-2147</strain>
    </source>
</reference>
<dbReference type="GO" id="GO:0003677">
    <property type="term" value="F:DNA binding"/>
    <property type="evidence" value="ECO:0007669"/>
    <property type="project" value="UniProtKB-KW"/>
</dbReference>
<dbReference type="InterPro" id="IPR006600">
    <property type="entry name" value="HTH_CenpB_DNA-bd_dom"/>
</dbReference>
<organism evidence="3 4">
    <name type="scientific">Modicella reniformis</name>
    <dbReference type="NCBI Taxonomy" id="1440133"/>
    <lineage>
        <taxon>Eukaryota</taxon>
        <taxon>Fungi</taxon>
        <taxon>Fungi incertae sedis</taxon>
        <taxon>Mucoromycota</taxon>
        <taxon>Mortierellomycotina</taxon>
        <taxon>Mortierellomycetes</taxon>
        <taxon>Mortierellales</taxon>
        <taxon>Mortierellaceae</taxon>
        <taxon>Modicella</taxon>
    </lineage>
</organism>
<dbReference type="OrthoDB" id="2443471at2759"/>
<sequence>MAESRFRILEELLVAWILDLGSRGVSANGKKITAQAFEIHRMLSDFLVDPLPPCKFSSGWLKRFKSRCSSSLATIQGANSTGNMEKCWRFEGLSWLAFQLGGDDIYTCSAASMYLNMLPTSFYDDSRQESSSNGMDASNAS</sequence>
<dbReference type="InterPro" id="IPR009057">
    <property type="entry name" value="Homeodomain-like_sf"/>
</dbReference>
<dbReference type="PROSITE" id="PS51253">
    <property type="entry name" value="HTH_CENPB"/>
    <property type="match status" value="1"/>
</dbReference>
<evidence type="ECO:0000259" key="2">
    <source>
        <dbReference type="PROSITE" id="PS51253"/>
    </source>
</evidence>
<dbReference type="EMBL" id="JAAAHW010001260">
    <property type="protein sequence ID" value="KAF9995916.1"/>
    <property type="molecule type" value="Genomic_DNA"/>
</dbReference>
<keyword evidence="1" id="KW-0238">DNA-binding</keyword>
<dbReference type="Gene3D" id="1.10.10.60">
    <property type="entry name" value="Homeodomain-like"/>
    <property type="match status" value="1"/>
</dbReference>
<dbReference type="AlphaFoldDB" id="A0A9P6MEX4"/>
<dbReference type="Proteomes" id="UP000749646">
    <property type="component" value="Unassembled WGS sequence"/>
</dbReference>
<accession>A0A9P6MEX4</accession>
<feature type="non-terminal residue" evidence="3">
    <location>
        <position position="141"/>
    </location>
</feature>
<evidence type="ECO:0000313" key="3">
    <source>
        <dbReference type="EMBL" id="KAF9995916.1"/>
    </source>
</evidence>
<comment type="caution">
    <text evidence="3">The sequence shown here is derived from an EMBL/GenBank/DDBJ whole genome shotgun (WGS) entry which is preliminary data.</text>
</comment>
<dbReference type="SUPFAM" id="SSF46689">
    <property type="entry name" value="Homeodomain-like"/>
    <property type="match status" value="1"/>
</dbReference>
<dbReference type="Pfam" id="PF03221">
    <property type="entry name" value="HTH_Tnp_Tc5"/>
    <property type="match status" value="1"/>
</dbReference>
<gene>
    <name evidence="3" type="ORF">BGZ65_008470</name>
</gene>
<protein>
    <recommendedName>
        <fullName evidence="2">HTH CENPB-type domain-containing protein</fullName>
    </recommendedName>
</protein>
<proteinExistence type="predicted"/>